<evidence type="ECO:0000313" key="3">
    <source>
        <dbReference type="Proteomes" id="UP000192708"/>
    </source>
</evidence>
<feature type="chain" id="PRO_5012370843" description="DUF2782 domain-containing protein" evidence="1">
    <location>
        <begin position="29"/>
        <end position="129"/>
    </location>
</feature>
<dbReference type="EMBL" id="FWXJ01000003">
    <property type="protein sequence ID" value="SMC34876.1"/>
    <property type="molecule type" value="Genomic_DNA"/>
</dbReference>
<evidence type="ECO:0000256" key="1">
    <source>
        <dbReference type="SAM" id="SignalP"/>
    </source>
</evidence>
<dbReference type="Proteomes" id="UP000192708">
    <property type="component" value="Unassembled WGS sequence"/>
</dbReference>
<evidence type="ECO:0000313" key="2">
    <source>
        <dbReference type="EMBL" id="SMC34876.1"/>
    </source>
</evidence>
<reference evidence="2 3" key="1">
    <citation type="submission" date="2017-04" db="EMBL/GenBank/DDBJ databases">
        <authorList>
            <person name="Afonso C.L."/>
            <person name="Miller P.J."/>
            <person name="Scott M.A."/>
            <person name="Spackman E."/>
            <person name="Goraichik I."/>
            <person name="Dimitrov K.M."/>
            <person name="Suarez D.L."/>
            <person name="Swayne D.E."/>
        </authorList>
    </citation>
    <scope>NUCLEOTIDE SEQUENCE [LARGE SCALE GENOMIC DNA]</scope>
    <source>
        <strain evidence="2 3">VK13</strain>
    </source>
</reference>
<gene>
    <name evidence="2" type="ORF">SAMN06296008_10312</name>
</gene>
<sequence>MNNTRSIKLSALIAFITFNMIVINQVTAQNTTSSPALDAKELELINRQPISPAARANENVLGTEKRPTSFEYQENKGTKITEYSSDGRPVEIQVDSRVGTHYEMSKPINQSPTVPNTSIQRVPSIQLPF</sequence>
<accession>A0A1W1YFG2</accession>
<dbReference type="OrthoDB" id="8926134at2"/>
<keyword evidence="1" id="KW-0732">Signal</keyword>
<dbReference type="AlphaFoldDB" id="A0A1W1YFG2"/>
<organism evidence="2 3">
    <name type="scientific">Polynucleobacter kasalickyi</name>
    <dbReference type="NCBI Taxonomy" id="1938817"/>
    <lineage>
        <taxon>Bacteria</taxon>
        <taxon>Pseudomonadati</taxon>
        <taxon>Pseudomonadota</taxon>
        <taxon>Betaproteobacteria</taxon>
        <taxon>Burkholderiales</taxon>
        <taxon>Burkholderiaceae</taxon>
        <taxon>Polynucleobacter</taxon>
    </lineage>
</organism>
<evidence type="ECO:0008006" key="4">
    <source>
        <dbReference type="Google" id="ProtNLM"/>
    </source>
</evidence>
<feature type="signal peptide" evidence="1">
    <location>
        <begin position="1"/>
        <end position="28"/>
    </location>
</feature>
<name>A0A1W1YFG2_9BURK</name>
<protein>
    <recommendedName>
        <fullName evidence="4">DUF2782 domain-containing protein</fullName>
    </recommendedName>
</protein>
<dbReference type="STRING" id="1938817.SAMN06296008_10312"/>
<proteinExistence type="predicted"/>
<dbReference type="RefSeq" id="WP_143736084.1">
    <property type="nucleotide sequence ID" value="NZ_FWXJ01000003.1"/>
</dbReference>
<keyword evidence="3" id="KW-1185">Reference proteome</keyword>